<feature type="region of interest" description="Disordered" evidence="9">
    <location>
        <begin position="353"/>
        <end position="437"/>
    </location>
</feature>
<keyword evidence="12" id="KW-1185">Reference proteome</keyword>
<dbReference type="PRINTS" id="PR00619">
    <property type="entry name" value="GATAZNFINGER"/>
</dbReference>
<dbReference type="Proteomes" id="UP000789508">
    <property type="component" value="Unassembled WGS sequence"/>
</dbReference>
<name>A0A9N8WP21_9GLOM</name>
<dbReference type="InterPro" id="IPR039355">
    <property type="entry name" value="Transcription_factor_GATA"/>
</dbReference>
<evidence type="ECO:0000256" key="2">
    <source>
        <dbReference type="ARBA" id="ARBA00022723"/>
    </source>
</evidence>
<dbReference type="InterPro" id="IPR000679">
    <property type="entry name" value="Znf_GATA"/>
</dbReference>
<evidence type="ECO:0000256" key="9">
    <source>
        <dbReference type="SAM" id="MobiDB-lite"/>
    </source>
</evidence>
<keyword evidence="4" id="KW-0862">Zinc</keyword>
<dbReference type="InterPro" id="IPR013088">
    <property type="entry name" value="Znf_NHR/GATA"/>
</dbReference>
<keyword evidence="3 8" id="KW-0863">Zinc-finger</keyword>
<feature type="region of interest" description="Disordered" evidence="9">
    <location>
        <begin position="122"/>
        <end position="146"/>
    </location>
</feature>
<accession>A0A9N8WP21</accession>
<proteinExistence type="predicted"/>
<keyword evidence="6" id="KW-0804">Transcription</keyword>
<dbReference type="GO" id="GO:0000981">
    <property type="term" value="F:DNA-binding transcription factor activity, RNA polymerase II-specific"/>
    <property type="evidence" value="ECO:0007669"/>
    <property type="project" value="TreeGrafter"/>
</dbReference>
<keyword evidence="7" id="KW-0539">Nucleus</keyword>
<dbReference type="GO" id="GO:0045944">
    <property type="term" value="P:positive regulation of transcription by RNA polymerase II"/>
    <property type="evidence" value="ECO:0007669"/>
    <property type="project" value="TreeGrafter"/>
</dbReference>
<dbReference type="GO" id="GO:0000978">
    <property type="term" value="F:RNA polymerase II cis-regulatory region sequence-specific DNA binding"/>
    <property type="evidence" value="ECO:0007669"/>
    <property type="project" value="TreeGrafter"/>
</dbReference>
<dbReference type="PANTHER" id="PTHR10071">
    <property type="entry name" value="TRANSCRIPTION FACTOR GATA FAMILY MEMBER"/>
    <property type="match status" value="1"/>
</dbReference>
<gene>
    <name evidence="11" type="ORF">ALEPTO_LOCUS3122</name>
</gene>
<dbReference type="PANTHER" id="PTHR10071:SF335">
    <property type="entry name" value="IRON-SENSING TRANSCRIPTIONAL REPRESSOR-RELATED"/>
    <property type="match status" value="1"/>
</dbReference>
<dbReference type="OrthoDB" id="515401at2759"/>
<dbReference type="EMBL" id="CAJVPS010000543">
    <property type="protein sequence ID" value="CAG8493737.1"/>
    <property type="molecule type" value="Genomic_DNA"/>
</dbReference>
<dbReference type="SUPFAM" id="SSF57716">
    <property type="entry name" value="Glucocorticoid receptor-like (DNA-binding domain)"/>
    <property type="match status" value="2"/>
</dbReference>
<evidence type="ECO:0000256" key="7">
    <source>
        <dbReference type="ARBA" id="ARBA00023242"/>
    </source>
</evidence>
<dbReference type="PROSITE" id="PS00344">
    <property type="entry name" value="GATA_ZN_FINGER_1"/>
    <property type="match status" value="2"/>
</dbReference>
<dbReference type="Gene3D" id="3.30.50.10">
    <property type="entry name" value="Erythroid Transcription Factor GATA-1, subunit A"/>
    <property type="match status" value="2"/>
</dbReference>
<feature type="compositionally biased region" description="Low complexity" evidence="9">
    <location>
        <begin position="375"/>
        <end position="413"/>
    </location>
</feature>
<feature type="region of interest" description="Disordered" evidence="9">
    <location>
        <begin position="226"/>
        <end position="273"/>
    </location>
</feature>
<reference evidence="11" key="1">
    <citation type="submission" date="2021-06" db="EMBL/GenBank/DDBJ databases">
        <authorList>
            <person name="Kallberg Y."/>
            <person name="Tangrot J."/>
            <person name="Rosling A."/>
        </authorList>
    </citation>
    <scope>NUCLEOTIDE SEQUENCE</scope>
    <source>
        <strain evidence="11">FL130A</strain>
    </source>
</reference>
<evidence type="ECO:0000256" key="1">
    <source>
        <dbReference type="ARBA" id="ARBA00004123"/>
    </source>
</evidence>
<evidence type="ECO:0000256" key="6">
    <source>
        <dbReference type="ARBA" id="ARBA00023163"/>
    </source>
</evidence>
<comment type="subcellular location">
    <subcellularLocation>
        <location evidence="1">Nucleus</location>
    </subcellularLocation>
</comment>
<sequence>MKTNQLQHHLHPVEQSAANPMLNNQQHSDNLNLQPEIQHHQPVLSNHLSQQSRKGSSSGPVQQLNNRNCKTEGNNVSATVCANCGITTTPLWRRAPNGETICNACGLYLKARNTVRPPWLKRNAIKKATPSSTESSDTSSTGTCPGDGHCDGTGGSRSCDGCPAYNQHQVNRQALSCANCSTTTTPLWRRDEAGNTICNACGLYFKLHNVHRPVAMKRSVIKRRKRVALAAAASPPTSHRHTNREADNRKNRIQHPPTPSSTSGSERGYFSSEDDDCSIDGNPLVTIGQKRKCSLNVSSSKRQCGNDRQVPAIEDYILPRRISIASHGDNGMWNNGLDERRRSLSPVETSLVQIHPNSGGRGMGTSNAPFSPVYSGFQSSQRSNNNNDSSASNHGNDNSNSSNPHPPSSSISALLNPTSPSINKNVNTQLPPITTIPPPVMNTQVPQISTLLQQPAQRPHIPPADTLTREVLQAHRQELQREVSHLSMLLSRTTAILCGLDQTLGSESAPHNPPSHEHPISTVGLASEANSTSALASLFALQSNNNQYSGQQVPVQQNYVTLPPPSGLVAPRV</sequence>
<feature type="domain" description="GATA-type" evidence="10">
    <location>
        <begin position="171"/>
        <end position="224"/>
    </location>
</feature>
<keyword evidence="2" id="KW-0479">Metal-binding</keyword>
<evidence type="ECO:0000256" key="5">
    <source>
        <dbReference type="ARBA" id="ARBA00023015"/>
    </source>
</evidence>
<comment type="caution">
    <text evidence="11">The sequence shown here is derived from an EMBL/GenBank/DDBJ whole genome shotgun (WGS) entry which is preliminary data.</text>
</comment>
<feature type="compositionally biased region" description="Low complexity" evidence="9">
    <location>
        <begin position="129"/>
        <end position="143"/>
    </location>
</feature>
<evidence type="ECO:0000259" key="10">
    <source>
        <dbReference type="PROSITE" id="PS50114"/>
    </source>
</evidence>
<dbReference type="CDD" id="cd00202">
    <property type="entry name" value="ZnF_GATA"/>
    <property type="match status" value="2"/>
</dbReference>
<evidence type="ECO:0000256" key="3">
    <source>
        <dbReference type="ARBA" id="ARBA00022771"/>
    </source>
</evidence>
<dbReference type="GO" id="GO:0005634">
    <property type="term" value="C:nucleus"/>
    <property type="evidence" value="ECO:0007669"/>
    <property type="project" value="UniProtKB-SubCell"/>
</dbReference>
<dbReference type="GO" id="GO:0000122">
    <property type="term" value="P:negative regulation of transcription by RNA polymerase II"/>
    <property type="evidence" value="ECO:0007669"/>
    <property type="project" value="TreeGrafter"/>
</dbReference>
<organism evidence="11 12">
    <name type="scientific">Ambispora leptoticha</name>
    <dbReference type="NCBI Taxonomy" id="144679"/>
    <lineage>
        <taxon>Eukaryota</taxon>
        <taxon>Fungi</taxon>
        <taxon>Fungi incertae sedis</taxon>
        <taxon>Mucoromycota</taxon>
        <taxon>Glomeromycotina</taxon>
        <taxon>Glomeromycetes</taxon>
        <taxon>Archaeosporales</taxon>
        <taxon>Ambisporaceae</taxon>
        <taxon>Ambispora</taxon>
    </lineage>
</organism>
<dbReference type="FunFam" id="3.30.50.10:FF:000007">
    <property type="entry name" value="Nitrogen regulatory AreA, N-terminal"/>
    <property type="match status" value="1"/>
</dbReference>
<dbReference type="PROSITE" id="PS50114">
    <property type="entry name" value="GATA_ZN_FINGER_2"/>
    <property type="match status" value="2"/>
</dbReference>
<dbReference type="AlphaFoldDB" id="A0A9N8WP21"/>
<keyword evidence="5" id="KW-0805">Transcription regulation</keyword>
<dbReference type="Pfam" id="PF00320">
    <property type="entry name" value="GATA"/>
    <property type="match status" value="2"/>
</dbReference>
<evidence type="ECO:0000256" key="4">
    <source>
        <dbReference type="ARBA" id="ARBA00022833"/>
    </source>
</evidence>
<protein>
    <submittedName>
        <fullName evidence="11">4372_t:CDS:1</fullName>
    </submittedName>
</protein>
<evidence type="ECO:0000313" key="12">
    <source>
        <dbReference type="Proteomes" id="UP000789508"/>
    </source>
</evidence>
<dbReference type="GO" id="GO:0008270">
    <property type="term" value="F:zinc ion binding"/>
    <property type="evidence" value="ECO:0007669"/>
    <property type="project" value="UniProtKB-KW"/>
</dbReference>
<feature type="compositionally biased region" description="Polar residues" evidence="9">
    <location>
        <begin position="415"/>
        <end position="430"/>
    </location>
</feature>
<evidence type="ECO:0000256" key="8">
    <source>
        <dbReference type="PROSITE-ProRule" id="PRU00094"/>
    </source>
</evidence>
<feature type="region of interest" description="Disordered" evidence="9">
    <location>
        <begin position="44"/>
        <end position="69"/>
    </location>
</feature>
<feature type="domain" description="GATA-type" evidence="10">
    <location>
        <begin position="75"/>
        <end position="128"/>
    </location>
</feature>
<dbReference type="SMART" id="SM00401">
    <property type="entry name" value="ZnF_GATA"/>
    <property type="match status" value="2"/>
</dbReference>
<evidence type="ECO:0000313" key="11">
    <source>
        <dbReference type="EMBL" id="CAG8493737.1"/>
    </source>
</evidence>